<evidence type="ECO:0000256" key="3">
    <source>
        <dbReference type="ARBA" id="ARBA00022692"/>
    </source>
</evidence>
<dbReference type="PANTHER" id="PTHR10412">
    <property type="entry name" value="MANNOSYL-OLIGOSACCHARIDE GLUCOSIDASE"/>
    <property type="match status" value="1"/>
</dbReference>
<evidence type="ECO:0000256" key="12">
    <source>
        <dbReference type="RuleBase" id="RU368089"/>
    </source>
</evidence>
<dbReference type="GO" id="GO:0005789">
    <property type="term" value="C:endoplasmic reticulum membrane"/>
    <property type="evidence" value="ECO:0007669"/>
    <property type="project" value="UniProtKB-SubCell"/>
</dbReference>
<keyword evidence="3 12" id="KW-0812">Transmembrane</keyword>
<comment type="similarity">
    <text evidence="2 12">Belongs to the glycosyl hydrolase 63 family.</text>
</comment>
<feature type="domain" description="Glycosyl hydrolase family 63 C-terminal" evidence="14">
    <location>
        <begin position="323"/>
        <end position="804"/>
    </location>
</feature>
<comment type="subcellular location">
    <subcellularLocation>
        <location evidence="1 12">Endoplasmic reticulum membrane</location>
        <topology evidence="1 12">Single-pass type II membrane protein</topology>
    </subcellularLocation>
</comment>
<evidence type="ECO:0000313" key="17">
    <source>
        <dbReference type="Proteomes" id="UP001314205"/>
    </source>
</evidence>
<evidence type="ECO:0000259" key="14">
    <source>
        <dbReference type="Pfam" id="PF03200"/>
    </source>
</evidence>
<keyword evidence="6" id="KW-0735">Signal-anchor</keyword>
<evidence type="ECO:0000256" key="6">
    <source>
        <dbReference type="ARBA" id="ARBA00022968"/>
    </source>
</evidence>
<dbReference type="InterPro" id="IPR012341">
    <property type="entry name" value="6hp_glycosidase-like_sf"/>
</dbReference>
<keyword evidence="8 12" id="KW-0472">Membrane</keyword>
<evidence type="ECO:0000259" key="15">
    <source>
        <dbReference type="Pfam" id="PF16923"/>
    </source>
</evidence>
<evidence type="ECO:0000256" key="2">
    <source>
        <dbReference type="ARBA" id="ARBA00010833"/>
    </source>
</evidence>
<dbReference type="GO" id="GO:0004573">
    <property type="term" value="F:Glc3Man9GlcNAc2 oligosaccharide glucosidase activity"/>
    <property type="evidence" value="ECO:0007669"/>
    <property type="project" value="UniProtKB-UniRule"/>
</dbReference>
<dbReference type="EC" id="3.2.1.106" evidence="11 12"/>
<evidence type="ECO:0000256" key="1">
    <source>
        <dbReference type="ARBA" id="ARBA00004648"/>
    </source>
</evidence>
<organism evidence="16 17">
    <name type="scientific">Parnassius mnemosyne</name>
    <name type="common">clouded apollo</name>
    <dbReference type="NCBI Taxonomy" id="213953"/>
    <lineage>
        <taxon>Eukaryota</taxon>
        <taxon>Metazoa</taxon>
        <taxon>Ecdysozoa</taxon>
        <taxon>Arthropoda</taxon>
        <taxon>Hexapoda</taxon>
        <taxon>Insecta</taxon>
        <taxon>Pterygota</taxon>
        <taxon>Neoptera</taxon>
        <taxon>Endopterygota</taxon>
        <taxon>Lepidoptera</taxon>
        <taxon>Glossata</taxon>
        <taxon>Ditrysia</taxon>
        <taxon>Papilionoidea</taxon>
        <taxon>Papilionidae</taxon>
        <taxon>Parnassiinae</taxon>
        <taxon>Parnassini</taxon>
        <taxon>Parnassius</taxon>
        <taxon>Driopa</taxon>
    </lineage>
</organism>
<dbReference type="Proteomes" id="UP001314205">
    <property type="component" value="Unassembled WGS sequence"/>
</dbReference>
<evidence type="ECO:0000313" key="16">
    <source>
        <dbReference type="EMBL" id="CAK1587871.1"/>
    </source>
</evidence>
<evidence type="ECO:0000256" key="9">
    <source>
        <dbReference type="ARBA" id="ARBA00023180"/>
    </source>
</evidence>
<proteinExistence type="inferred from homology"/>
<dbReference type="SUPFAM" id="SSF48208">
    <property type="entry name" value="Six-hairpin glycosidases"/>
    <property type="match status" value="1"/>
</dbReference>
<name>A0AAV1KXX2_9NEOP</name>
<dbReference type="GO" id="GO:0009311">
    <property type="term" value="P:oligosaccharide metabolic process"/>
    <property type="evidence" value="ECO:0007669"/>
    <property type="project" value="UniProtKB-UniRule"/>
</dbReference>
<gene>
    <name evidence="16" type="ORF">PARMNEM_LOCUS8582</name>
</gene>
<evidence type="ECO:0000256" key="10">
    <source>
        <dbReference type="ARBA" id="ARBA00023295"/>
    </source>
</evidence>
<keyword evidence="5 12" id="KW-0256">Endoplasmic reticulum</keyword>
<evidence type="ECO:0000256" key="11">
    <source>
        <dbReference type="ARBA" id="ARBA00038888"/>
    </source>
</evidence>
<dbReference type="InterPro" id="IPR008928">
    <property type="entry name" value="6-hairpin_glycosidase_sf"/>
</dbReference>
<feature type="compositionally biased region" description="Basic residues" evidence="13">
    <location>
        <begin position="1"/>
        <end position="15"/>
    </location>
</feature>
<dbReference type="GO" id="GO:0006487">
    <property type="term" value="P:protein N-linked glycosylation"/>
    <property type="evidence" value="ECO:0007669"/>
    <property type="project" value="UniProtKB-UniRule"/>
</dbReference>
<feature type="transmembrane region" description="Helical" evidence="12">
    <location>
        <begin position="44"/>
        <end position="63"/>
    </location>
</feature>
<evidence type="ECO:0000256" key="5">
    <source>
        <dbReference type="ARBA" id="ARBA00022824"/>
    </source>
</evidence>
<keyword evidence="9" id="KW-0325">Glycoprotein</keyword>
<comment type="catalytic activity">
    <reaction evidence="12">
        <text>N(4)-(alpha-D-Glc-(1-&gt;2)-alpha-D-Glc-(1-&gt;3)-alpha-D-Glc-(1-&gt;3)-alpha-D-Man-(1-&gt;2)-alpha-D-Man-(1-&gt;2)-alpha-D-Man-(1-&gt;3)-[alpha-D-Man-(1-&gt;2)-alpha-D-Man-(1-&gt;3)-[alpha-D-Man-(1-&gt;2)-alpha-D-Man-(1-&gt;6)]-alpha-D-Man-(1-&gt;6)]-beta-D-Man-(1-&gt;4)-beta-D-GlcNAc-(1-&gt;4)-beta-D-GlcNAc)-L-asparaginyl-[protein] + H2O = N(4)-(alpha-D-Glc-(1-&gt;3)-alpha-D-Glc-(1-&gt;3)-alpha-D-Man-(1-&gt;2)-alpha-D-Man-(1-&gt;2)-alpha-D-Man-(1-&gt;3)-[alpha-D-Man-(1-&gt;2)-alpha-D-Man-(1-&gt;3)-[alpha-D-Man-(1-&gt;2)-alpha-D-Man-(1-&gt;6)]-alpha-D-Man-(1-&gt;6)]-beta-D-Man-(1-&gt;4)-beta-D-GlcNAc-(1-&gt;4)-beta-D-GlcNAc)-L-asparaginyl-[protein] + beta-D-glucose</text>
        <dbReference type="Rhea" id="RHEA:55988"/>
        <dbReference type="Rhea" id="RHEA-COMP:12806"/>
        <dbReference type="Rhea" id="RHEA-COMP:14355"/>
        <dbReference type="ChEBI" id="CHEBI:15377"/>
        <dbReference type="ChEBI" id="CHEBI:15903"/>
        <dbReference type="ChEBI" id="CHEBI:59082"/>
        <dbReference type="ChEBI" id="CHEBI:132537"/>
        <dbReference type="EC" id="3.2.1.106"/>
    </reaction>
</comment>
<dbReference type="Pfam" id="PF03200">
    <property type="entry name" value="Glyco_hydro_63"/>
    <property type="match status" value="1"/>
</dbReference>
<dbReference type="Gene3D" id="1.50.10.10">
    <property type="match status" value="1"/>
</dbReference>
<protein>
    <recommendedName>
        <fullName evidence="11 12">Mannosyl-oligosaccharide glucosidase</fullName>
        <ecNumber evidence="11 12">3.2.1.106</ecNumber>
    </recommendedName>
</protein>
<dbReference type="Gene3D" id="2.70.98.110">
    <property type="entry name" value="Glycosyl hydrolase family 63, N-terminal domain"/>
    <property type="match status" value="1"/>
</dbReference>
<keyword evidence="4 12" id="KW-0378">Hydrolase</keyword>
<dbReference type="InterPro" id="IPR031631">
    <property type="entry name" value="Glyco_hydro_63N"/>
</dbReference>
<evidence type="ECO:0000256" key="7">
    <source>
        <dbReference type="ARBA" id="ARBA00022989"/>
    </source>
</evidence>
<dbReference type="InterPro" id="IPR031335">
    <property type="entry name" value="Glyco_hydro_63_C"/>
</dbReference>
<feature type="domain" description="Glycosyl hydrolase family 63 N-terminal" evidence="15">
    <location>
        <begin position="88"/>
        <end position="266"/>
    </location>
</feature>
<dbReference type="EMBL" id="CAVLGL010000082">
    <property type="protein sequence ID" value="CAK1587871.1"/>
    <property type="molecule type" value="Genomic_DNA"/>
</dbReference>
<evidence type="ECO:0000256" key="13">
    <source>
        <dbReference type="SAM" id="MobiDB-lite"/>
    </source>
</evidence>
<dbReference type="AlphaFoldDB" id="A0AAV1KXX2"/>
<feature type="compositionally biased region" description="Low complexity" evidence="13">
    <location>
        <begin position="17"/>
        <end position="29"/>
    </location>
</feature>
<evidence type="ECO:0000256" key="4">
    <source>
        <dbReference type="ARBA" id="ARBA00022801"/>
    </source>
</evidence>
<dbReference type="PANTHER" id="PTHR10412:SF11">
    <property type="entry name" value="MANNOSYL-OLIGOSACCHARIDE GLUCOSIDASE"/>
    <property type="match status" value="1"/>
</dbReference>
<comment type="caution">
    <text evidence="16">The sequence shown here is derived from an EMBL/GenBank/DDBJ whole genome shotgun (WGS) entry which is preliminary data.</text>
</comment>
<dbReference type="Pfam" id="PF16923">
    <property type="entry name" value="Glyco_hydro_63N"/>
    <property type="match status" value="1"/>
</dbReference>
<sequence length="807" mass="91699">MVRQRKVAISQHKHANNNETNSSSGGSDTADTSRAFKLLSIWKTGVGFFCLVVAIYVGVLGYLETRVNTPFDDEKAVQETGLMVPDRYWGTYRPGVYFGLKSREPRSPVFGLMWYELGAAHKGIRHWCEQSDNLPTYGWQRHNGFTFGEQHISDPPHQIITSFIKTMGGEHGGHWTARINVTTTNKKPTTVGIIWYGALDESLGPAAPHSRLWVESGALLGHTPQLQNFRVNFVPHTGKVLHTSYSEAVAPGLHLLKEKFYSLLKPSKERYGRLGQLAVLEADPKLTEKGVFANFVPIQMIVETPFILDVVYTTEDLPTPPLKEDEYTKVLEEKKKSFDEEFEENFKLLKKGYSDEDVNIARAAMSNMIGGVGYFYGAGRVQSQYTREPVPYWRAPLYTAVPSRSFFPRGFLWDEGFHGLLIGRWSPEIQLDIAAHWLDLINVEGWIPREQILGVEALARVPKEFVVQSNAAANPPMLLLQLAGLLRARPQLFQHGRYRHLLDRMFPRLQAWYQWFQTTQKGEVPTSYRWRGREDDGLQLNPKTLTSGLDDYPRASHPSDIERHVDLRCWMYAAADAMATIAEVLQRDTSKFEATRDQLGDEALLNELHWSHHTQTYADYGLHTDGVKLVRQQPKAPNESPKVVRSVTVPPKPRFVTSAFGYVSLFPMLLMVLKPDSDKLGKILEDLDKPELLWSPFGLRSLSKASPLYMRRNTEHDPAYWRGQVWLNVNFLALRALRHYAAAGPHATRARDLHARLRDALVGNVLSEYKRTGYLWEQYSAEDGRGSGCKPFTGWTALIVLIMADEY</sequence>
<dbReference type="InterPro" id="IPR038518">
    <property type="entry name" value="Glyco_hydro_63N_sf"/>
</dbReference>
<feature type="region of interest" description="Disordered" evidence="13">
    <location>
        <begin position="1"/>
        <end position="29"/>
    </location>
</feature>
<dbReference type="InterPro" id="IPR004888">
    <property type="entry name" value="Glycoside_hydrolase_63"/>
</dbReference>
<evidence type="ECO:0000256" key="8">
    <source>
        <dbReference type="ARBA" id="ARBA00023136"/>
    </source>
</evidence>
<comment type="function">
    <text evidence="12">Cleaves the distal alpha 1,2-linked glucose residue from the Glc(3)Man(9)GlcNAc(2) oligosaccharide precursor.</text>
</comment>
<keyword evidence="7 12" id="KW-1133">Transmembrane helix</keyword>
<accession>A0AAV1KXX2</accession>
<keyword evidence="17" id="KW-1185">Reference proteome</keyword>
<keyword evidence="10 12" id="KW-0326">Glycosidase</keyword>
<reference evidence="16 17" key="1">
    <citation type="submission" date="2023-11" db="EMBL/GenBank/DDBJ databases">
        <authorList>
            <person name="Hedman E."/>
            <person name="Englund M."/>
            <person name="Stromberg M."/>
            <person name="Nyberg Akerstrom W."/>
            <person name="Nylinder S."/>
            <person name="Jareborg N."/>
            <person name="Kallberg Y."/>
            <person name="Kronander E."/>
        </authorList>
    </citation>
    <scope>NUCLEOTIDE SEQUENCE [LARGE SCALE GENOMIC DNA]</scope>
</reference>